<dbReference type="Pfam" id="PF00460">
    <property type="entry name" value="Flg_bb_rod"/>
    <property type="match status" value="1"/>
</dbReference>
<dbReference type="PANTHER" id="PTHR30435:SF19">
    <property type="entry name" value="FLAGELLAR BASAL-BODY ROD PROTEIN FLGG"/>
    <property type="match status" value="1"/>
</dbReference>
<dbReference type="EMBL" id="QWEG01000017">
    <property type="protein sequence ID" value="RHW33328.1"/>
    <property type="molecule type" value="Genomic_DNA"/>
</dbReference>
<evidence type="ECO:0000256" key="2">
    <source>
        <dbReference type="RuleBase" id="RU362116"/>
    </source>
</evidence>
<dbReference type="AlphaFoldDB" id="A0A417YJT4"/>
<dbReference type="InterPro" id="IPR010930">
    <property type="entry name" value="Flg_bb/hook_C_dom"/>
</dbReference>
<dbReference type="OrthoDB" id="9804559at2"/>
<dbReference type="PROSITE" id="PS00588">
    <property type="entry name" value="FLAGELLA_BB_ROD"/>
    <property type="match status" value="1"/>
</dbReference>
<dbReference type="InterPro" id="IPR001444">
    <property type="entry name" value="Flag_bb_rod_N"/>
</dbReference>
<evidence type="ECO:0000259" key="4">
    <source>
        <dbReference type="Pfam" id="PF06429"/>
    </source>
</evidence>
<dbReference type="GO" id="GO:0009425">
    <property type="term" value="C:bacterial-type flagellum basal body"/>
    <property type="evidence" value="ECO:0007669"/>
    <property type="project" value="UniProtKB-SubCell"/>
</dbReference>
<sequence length="259" mass="27787">MSSSLFIASTGIKAYQGKLDTIANNIANVETAGYKRREAAFSENLAASIDNQPKREMEIGRLSPAGIRVSYGSRVAATPMDLTQGAPKQTEQPFDLMIEGQGYFQVRRSTGTDTEILFTRSGAFQKSPIGTGRYQLVNAQGDVLLGRNGTPVLLDEGTTFNVAADGTITGTNQQIGLVGFTNPQLLKNEGGVYSLVGGNTFLQAGDSYEIKQGYLEGSNVSLNEEMTDMIKAQRGFQANSRALSYADQMMGIANGIIRS</sequence>
<feature type="domain" description="Flagellar hook protein FlgE/F/G-like D1" evidence="5">
    <location>
        <begin position="97"/>
        <end position="169"/>
    </location>
</feature>
<dbReference type="Pfam" id="PF22692">
    <property type="entry name" value="LlgE_F_G_D1"/>
    <property type="match status" value="1"/>
</dbReference>
<dbReference type="GO" id="GO:0071978">
    <property type="term" value="P:bacterial-type flagellum-dependent swarming motility"/>
    <property type="evidence" value="ECO:0007669"/>
    <property type="project" value="TreeGrafter"/>
</dbReference>
<dbReference type="RefSeq" id="WP_118924004.1">
    <property type="nucleotide sequence ID" value="NZ_QWEG01000017.1"/>
</dbReference>
<dbReference type="InterPro" id="IPR037925">
    <property type="entry name" value="FlgE/F/G-like"/>
</dbReference>
<keyword evidence="2" id="KW-0975">Bacterial flagellum</keyword>
<dbReference type="InterPro" id="IPR019776">
    <property type="entry name" value="Flagellar_basal_body_rod_CS"/>
</dbReference>
<dbReference type="Proteomes" id="UP000284416">
    <property type="component" value="Unassembled WGS sequence"/>
</dbReference>
<keyword evidence="6" id="KW-0966">Cell projection</keyword>
<dbReference type="Pfam" id="PF06429">
    <property type="entry name" value="Flg_bbr_C"/>
    <property type="match status" value="1"/>
</dbReference>
<evidence type="ECO:0000259" key="3">
    <source>
        <dbReference type="Pfam" id="PF00460"/>
    </source>
</evidence>
<gene>
    <name evidence="6" type="ORF">D1B31_20655</name>
</gene>
<evidence type="ECO:0000313" key="7">
    <source>
        <dbReference type="Proteomes" id="UP000284416"/>
    </source>
</evidence>
<dbReference type="InterPro" id="IPR053967">
    <property type="entry name" value="LlgE_F_G-like_D1"/>
</dbReference>
<proteinExistence type="inferred from homology"/>
<dbReference type="SUPFAM" id="SSF117143">
    <property type="entry name" value="Flagellar hook protein flgE"/>
    <property type="match status" value="1"/>
</dbReference>
<keyword evidence="6" id="KW-0282">Flagellum</keyword>
<accession>A0A417YJT4</accession>
<feature type="domain" description="Flagellar basal-body/hook protein C-terminal" evidence="4">
    <location>
        <begin position="211"/>
        <end position="255"/>
    </location>
</feature>
<keyword evidence="7" id="KW-1185">Reference proteome</keyword>
<reference evidence="6 7" key="1">
    <citation type="journal article" date="2017" name="Int. J. Syst. Evol. Microbiol.">
        <title>Bacillus notoginsengisoli sp. nov., a novel bacterium isolated from the rhizosphere of Panax notoginseng.</title>
        <authorList>
            <person name="Zhang M.Y."/>
            <person name="Cheng J."/>
            <person name="Cai Y."/>
            <person name="Zhang T.Y."/>
            <person name="Wu Y.Y."/>
            <person name="Manikprabhu D."/>
            <person name="Li W.J."/>
            <person name="Zhang Y.X."/>
        </authorList>
    </citation>
    <scope>NUCLEOTIDE SEQUENCE [LARGE SCALE GENOMIC DNA]</scope>
    <source>
        <strain evidence="6 7">JCM 30743</strain>
    </source>
</reference>
<comment type="subcellular location">
    <subcellularLocation>
        <location evidence="2">Bacterial flagellum basal body</location>
    </subcellularLocation>
</comment>
<dbReference type="NCBIfam" id="TIGR03506">
    <property type="entry name" value="FlgEFG_subfam"/>
    <property type="match status" value="1"/>
</dbReference>
<comment type="caution">
    <text evidence="6">The sequence shown here is derived from an EMBL/GenBank/DDBJ whole genome shotgun (WGS) entry which is preliminary data.</text>
</comment>
<organism evidence="6 7">
    <name type="scientific">Neobacillus notoginsengisoli</name>
    <dbReference type="NCBI Taxonomy" id="1578198"/>
    <lineage>
        <taxon>Bacteria</taxon>
        <taxon>Bacillati</taxon>
        <taxon>Bacillota</taxon>
        <taxon>Bacilli</taxon>
        <taxon>Bacillales</taxon>
        <taxon>Bacillaceae</taxon>
        <taxon>Neobacillus</taxon>
    </lineage>
</organism>
<comment type="similarity">
    <text evidence="1 2">Belongs to the flagella basal body rod proteins family.</text>
</comment>
<evidence type="ECO:0000256" key="1">
    <source>
        <dbReference type="ARBA" id="ARBA00009677"/>
    </source>
</evidence>
<protein>
    <submittedName>
        <fullName evidence="6">Flagellar hook-basal body protein</fullName>
    </submittedName>
</protein>
<keyword evidence="6" id="KW-0969">Cilium</keyword>
<evidence type="ECO:0000313" key="6">
    <source>
        <dbReference type="EMBL" id="RHW33328.1"/>
    </source>
</evidence>
<dbReference type="InterPro" id="IPR020013">
    <property type="entry name" value="Flagellar_FlgE/F/G"/>
</dbReference>
<feature type="domain" description="Flagellar basal body rod protein N-terminal" evidence="3">
    <location>
        <begin position="7"/>
        <end position="35"/>
    </location>
</feature>
<dbReference type="PANTHER" id="PTHR30435">
    <property type="entry name" value="FLAGELLAR PROTEIN"/>
    <property type="match status" value="1"/>
</dbReference>
<name>A0A417YJT4_9BACI</name>
<evidence type="ECO:0000259" key="5">
    <source>
        <dbReference type="Pfam" id="PF22692"/>
    </source>
</evidence>